<dbReference type="AlphaFoldDB" id="A0A942UVB2"/>
<protein>
    <submittedName>
        <fullName evidence="1">Uncharacterized protein</fullName>
    </submittedName>
</protein>
<dbReference type="RefSeq" id="WP_203365482.1">
    <property type="nucleotide sequence ID" value="NZ_WSFT01000018.1"/>
</dbReference>
<reference evidence="1" key="1">
    <citation type="submission" date="2019-12" db="EMBL/GenBank/DDBJ databases">
        <title>Clostridiaceae gen. nov. sp. nov., isolated from sediment in Xinjiang, China.</title>
        <authorList>
            <person name="Zhang R."/>
        </authorList>
    </citation>
    <scope>NUCLEOTIDE SEQUENCE</scope>
    <source>
        <strain evidence="1">D2Q-11</strain>
    </source>
</reference>
<sequence length="167" mass="19534">MREGNIKTNMVMDDIIDDIDFFNISTVNVDVSQLLNVFNPKIKDVYGCLIIDNNDEIQLNDINFHRIISMYGDKTGYEASCNEIRLNDYIKGDIYEVKDVISLGFMILNIWSLILKESYPNYNFCLIISSNKKIVTLRFHIVREEENIWLSDNLQDYKDEAVAYKII</sequence>
<evidence type="ECO:0000313" key="1">
    <source>
        <dbReference type="EMBL" id="MBS4537551.1"/>
    </source>
</evidence>
<evidence type="ECO:0000313" key="2">
    <source>
        <dbReference type="Proteomes" id="UP000724672"/>
    </source>
</evidence>
<dbReference type="Proteomes" id="UP000724672">
    <property type="component" value="Unassembled WGS sequence"/>
</dbReference>
<name>A0A942UVB2_9FIRM</name>
<accession>A0A942UVB2</accession>
<comment type="caution">
    <text evidence="1">The sequence shown here is derived from an EMBL/GenBank/DDBJ whole genome shotgun (WGS) entry which is preliminary data.</text>
</comment>
<keyword evidence="2" id="KW-1185">Reference proteome</keyword>
<gene>
    <name evidence="1" type="ORF">GOQ27_03700</name>
</gene>
<dbReference type="EMBL" id="WSFT01000018">
    <property type="protein sequence ID" value="MBS4537551.1"/>
    <property type="molecule type" value="Genomic_DNA"/>
</dbReference>
<proteinExistence type="predicted"/>
<organism evidence="1 2">
    <name type="scientific">Anaeromonas frigoriresistens</name>
    <dbReference type="NCBI Taxonomy" id="2683708"/>
    <lineage>
        <taxon>Bacteria</taxon>
        <taxon>Bacillati</taxon>
        <taxon>Bacillota</taxon>
        <taxon>Tissierellia</taxon>
        <taxon>Tissierellales</taxon>
        <taxon>Thermohalobacteraceae</taxon>
        <taxon>Anaeromonas</taxon>
    </lineage>
</organism>